<sequence>MADVTSLGVHTPAGLPYLINEGILPAEPKKGLYTWDTYAFSGQHGSVEEEIIATKDCVVWSQNGVVRAAYRFELEGEHVRQALLTRFPKENGKLYADKSSSKLRKPVESFGKSSRRSIAPLLVTSKEDDRRESQTSGDETSRALVVLLKSKAHIYFLSGSHHIVDLPFEIETAFAAPRGLVLQKRTASKPSSNETSPKLPRAPHNSFFSSQNQLSSFSQPSPTFSKSFLGTQPVRPSPLGGNAGTNDWLNGLFSTICEPPDRSHEANVARIYTITSPFSEVGVVTESIQTAKPRGSSKTTPGVTVEFDSLDPAEEVVYVSKMDELPHSSSRPHGHLMLIATINQDMRLVTIWHSWYIEDQSLASLMKKRAEHKAEKARRRSSFLGNSFGPGGATPVARHRDGGRESFAPGASLHVPGEPSNKRLTRSASRKTKKQDDEAAMASQMDPDFQPAGSQQTARESRRISSLVSRGELPTADNRSQAGTLNGSFGTGASRRHTSFGPHSERRSFGHRRSRGSTPGSVFSKSIGLDDDTMDLDNDLINGRESVESILRHVRNTYDVAGLDNVLGSLDEGSKNELVLRKIHSFSIGPQPFPESPSSARLTVKVATLCESVPSVESDNHKITVYVHEQSSEEILSLLLEIRDRPFWPDMTDSPRASIPIVLGTNTFPSCRDMHKVYDNAEGAILLSGNGLILSPMDTTCCPLPTTSPYRNSSTLDVIPGLEQSNKEMGRNRTHHPPDDVPKLEHPGASNVIDEVGSDGIPHRRQIKLSPHEPFVADVLRVCQLVLPTTASHLLKAIWCRAHAAIVEQPERLSGTTSSTEWVALAATILFFALNLLDAKAKASLQVSKVAAGTKSQSRVKSTSKKHVHESTLLAQPAWSWMDARQQASSNSPKSPTPGSQADRMLLIAASLADDIANDSSKEVKEIHQSIDSLDAARRLMLGLHIWYEEQKLNSLLVVRPLRLAPIIAQLGQWLGRDTWSHTTSTYYALEGANETAWAFIKFRASISVSTGLMDDPVGVFEWLEHSIKYGTSELYPSLATVARLGSDVNISRSFAEASAQMTPRTTTLSRVLEETQGLALSPVTVVETSAKHHLTTDILESFPEAVAAPFREAIAKCEKEPPTTWPTSLLRLIGREDLDLSKEAAARKPYGTQHQPVIALPKDLQSITQAFETPNHAVKTREADRHAISQLLFSEDRRLIEATSLMHFNNVQIAECPKQPDWSDAFHFEQQRKVMQWVTTRMIALPAGDGMIHFDSQLPLMTEKYHLPGFNPSAIMQPMGHTVTTDRSGLTEEKVNWAYFHAGVSVGLRISRNAKGIDTSWLVFNKPTDLTNRHAGLLLALGLNGHLRSLAKWLSFKYLTPKHTMTSVGLLLGISASYVGTMDSLITRMLSVHITAMLPPGAAELNVSSTTQTAGLMGIGLLYCNTEHRRMSELMLHEVELMDVEDVDNGPDVLRDESYRLAAGLALGMINLAKGKDLRGLHGMRLPERLLNVAVGPRPVNAVHVFDKATAGAIVAIALVYMKSEDKTIARKIDIPDTEAQFDHVRPDMLMLRCMAKHIILWNAIQAQGEVDGMPAWIHVNLPKCYQSKLRRMGPRSKQRSQLSSTDVPFYNIATGLAWALSLRYAGSGDEAARDEILLLLDFFHAAKSKGDAYYYDAKLARAAIRRCIDVLALAASTVMAGTGDLNTFRYLRRLHGRTDAETPYGSHFAAHLAIGVLFLGGGTYTLGTSDMAVASLICAFYPLFPTDVQDNRVHLQALRHFWIFAAEARCVIVEDIDTHRPITMPILVTLRDGSTKSMQAPCLLPDLASIASVQTMDPAYWRVTLDFELNTSHLTKFRKNQRIHVRRCPAGEAHSSVFGATLAARSTQSSSTANRQQIWDWVFSLPALREELTKADIELIIPPDVHSSVHTDQRATVIDDKLVLSDNVQSRNRNELWNLRLLFAWAERAREERDEELRWIGQEVVEALKAGIESRSRQVGESTDV</sequence>
<feature type="compositionally biased region" description="Polar residues" evidence="6">
    <location>
        <begin position="452"/>
        <end position="468"/>
    </location>
</feature>
<keyword evidence="5" id="KW-0131">Cell cycle</keyword>
<evidence type="ECO:0000256" key="3">
    <source>
        <dbReference type="ARBA" id="ARBA00022737"/>
    </source>
</evidence>
<feature type="region of interest" description="Disordered" evidence="6">
    <location>
        <begin position="724"/>
        <end position="746"/>
    </location>
</feature>
<organism evidence="9 10">
    <name type="scientific">Cladosporium halotolerans</name>
    <dbReference type="NCBI Taxonomy" id="1052096"/>
    <lineage>
        <taxon>Eukaryota</taxon>
        <taxon>Fungi</taxon>
        <taxon>Dikarya</taxon>
        <taxon>Ascomycota</taxon>
        <taxon>Pezizomycotina</taxon>
        <taxon>Dothideomycetes</taxon>
        <taxon>Dothideomycetidae</taxon>
        <taxon>Cladosporiales</taxon>
        <taxon>Cladosporiaceae</taxon>
        <taxon>Cladosporium</taxon>
    </lineage>
</organism>
<dbReference type="GO" id="GO:0031145">
    <property type="term" value="P:anaphase-promoting complex-dependent catabolic process"/>
    <property type="evidence" value="ECO:0007669"/>
    <property type="project" value="TreeGrafter"/>
</dbReference>
<dbReference type="GO" id="GO:0007091">
    <property type="term" value="P:metaphase/anaphase transition of mitotic cell cycle"/>
    <property type="evidence" value="ECO:0007669"/>
    <property type="project" value="TreeGrafter"/>
</dbReference>
<dbReference type="InterPro" id="IPR024990">
    <property type="entry name" value="Apc1"/>
</dbReference>
<dbReference type="GO" id="GO:0060090">
    <property type="term" value="F:molecular adaptor activity"/>
    <property type="evidence" value="ECO:0007669"/>
    <property type="project" value="TreeGrafter"/>
</dbReference>
<comment type="similarity">
    <text evidence="1">Belongs to the APC1 family.</text>
</comment>
<proteinExistence type="inferred from homology"/>
<gene>
    <name evidence="9" type="ORF">WHR41_04386</name>
</gene>
<evidence type="ECO:0000256" key="4">
    <source>
        <dbReference type="ARBA" id="ARBA00022776"/>
    </source>
</evidence>
<dbReference type="Proteomes" id="UP000803884">
    <property type="component" value="Unassembled WGS sequence"/>
</dbReference>
<evidence type="ECO:0000256" key="5">
    <source>
        <dbReference type="ARBA" id="ARBA00023306"/>
    </source>
</evidence>
<evidence type="ECO:0000259" key="7">
    <source>
        <dbReference type="Pfam" id="PF12859"/>
    </source>
</evidence>
<keyword evidence="10" id="KW-1185">Reference proteome</keyword>
<feature type="region of interest" description="Disordered" evidence="6">
    <location>
        <begin position="185"/>
        <end position="216"/>
    </location>
</feature>
<keyword evidence="3" id="KW-0677">Repeat</keyword>
<dbReference type="InterPro" id="IPR048971">
    <property type="entry name" value="Apc1_3rd"/>
</dbReference>
<evidence type="ECO:0000256" key="6">
    <source>
        <dbReference type="SAM" id="MobiDB-lite"/>
    </source>
</evidence>
<dbReference type="PANTHER" id="PTHR12827:SF3">
    <property type="entry name" value="ANAPHASE-PROMOTING COMPLEX SUBUNIT 1"/>
    <property type="match status" value="1"/>
</dbReference>
<evidence type="ECO:0000256" key="2">
    <source>
        <dbReference type="ARBA" id="ARBA00022618"/>
    </source>
</evidence>
<feature type="compositionally biased region" description="Basic and acidic residues" evidence="6">
    <location>
        <begin position="725"/>
        <end position="746"/>
    </location>
</feature>
<dbReference type="RefSeq" id="XP_069230209.1">
    <property type="nucleotide sequence ID" value="XM_069372992.1"/>
</dbReference>
<feature type="domain" description="Anaphase-promoting complex subunit 1 N-terminal" evidence="7">
    <location>
        <begin position="32"/>
        <end position="829"/>
    </location>
</feature>
<feature type="compositionally biased region" description="Polar residues" evidence="6">
    <location>
        <begin position="477"/>
        <end position="488"/>
    </location>
</feature>
<evidence type="ECO:0000259" key="8">
    <source>
        <dbReference type="Pfam" id="PF21282"/>
    </source>
</evidence>
<feature type="compositionally biased region" description="Low complexity" evidence="6">
    <location>
        <begin position="205"/>
        <end position="216"/>
    </location>
</feature>
<dbReference type="InterPro" id="IPR049255">
    <property type="entry name" value="Apc1_N"/>
</dbReference>
<dbReference type="GO" id="GO:0005680">
    <property type="term" value="C:anaphase-promoting complex"/>
    <property type="evidence" value="ECO:0007669"/>
    <property type="project" value="InterPro"/>
</dbReference>
<name>A0AB34KVB8_9PEZI</name>
<accession>A0AB34KVB8</accession>
<dbReference type="InterPro" id="IPR011989">
    <property type="entry name" value="ARM-like"/>
</dbReference>
<evidence type="ECO:0008006" key="11">
    <source>
        <dbReference type="Google" id="ProtNLM"/>
    </source>
</evidence>
<dbReference type="FunFam" id="1.25.10.10:FF:000435">
    <property type="entry name" value="Ubiquitin ligase subunit"/>
    <property type="match status" value="1"/>
</dbReference>
<comment type="caution">
    <text evidence="9">The sequence shown here is derived from an EMBL/GenBank/DDBJ whole genome shotgun (WGS) entry which is preliminary data.</text>
</comment>
<dbReference type="GeneID" id="96005830"/>
<reference evidence="9 10" key="1">
    <citation type="journal article" date="2020" name="Microbiol. Resour. Announc.">
        <title>Draft Genome Sequence of a Cladosporium Species Isolated from the Mesophotic Ascidian Didemnum maculosum.</title>
        <authorList>
            <person name="Gioti A."/>
            <person name="Siaperas R."/>
            <person name="Nikolaivits E."/>
            <person name="Le Goff G."/>
            <person name="Ouazzani J."/>
            <person name="Kotoulas G."/>
            <person name="Topakas E."/>
        </authorList>
    </citation>
    <scope>NUCLEOTIDE SEQUENCE [LARGE SCALE GENOMIC DNA]</scope>
    <source>
        <strain evidence="9 10">TM138-S3</strain>
    </source>
</reference>
<keyword evidence="4" id="KW-0498">Mitosis</keyword>
<dbReference type="GO" id="GO:0070979">
    <property type="term" value="P:protein K11-linked ubiquitination"/>
    <property type="evidence" value="ECO:0007669"/>
    <property type="project" value="TreeGrafter"/>
</dbReference>
<dbReference type="Gene3D" id="1.25.10.10">
    <property type="entry name" value="Leucine-rich Repeat Variant"/>
    <property type="match status" value="2"/>
</dbReference>
<dbReference type="EMBL" id="JAAQHG020000011">
    <property type="protein sequence ID" value="KAL1587104.1"/>
    <property type="molecule type" value="Genomic_DNA"/>
</dbReference>
<feature type="region of interest" description="Disordered" evidence="6">
    <location>
        <begin position="376"/>
        <end position="526"/>
    </location>
</feature>
<evidence type="ECO:0000313" key="10">
    <source>
        <dbReference type="Proteomes" id="UP000803884"/>
    </source>
</evidence>
<feature type="compositionally biased region" description="Basic residues" evidence="6">
    <location>
        <begin position="423"/>
        <end position="433"/>
    </location>
</feature>
<keyword evidence="2" id="KW-0132">Cell division</keyword>
<dbReference type="GO" id="GO:0051301">
    <property type="term" value="P:cell division"/>
    <property type="evidence" value="ECO:0007669"/>
    <property type="project" value="UniProtKB-KW"/>
</dbReference>
<evidence type="ECO:0000313" key="9">
    <source>
        <dbReference type="EMBL" id="KAL1587104.1"/>
    </source>
</evidence>
<dbReference type="PANTHER" id="PTHR12827">
    <property type="entry name" value="MEIOTIC CHECKPOINT REGULATOR TSG24 FAMILY MEMBER"/>
    <property type="match status" value="1"/>
</dbReference>
<evidence type="ECO:0000256" key="1">
    <source>
        <dbReference type="ARBA" id="ARBA00010547"/>
    </source>
</evidence>
<dbReference type="Pfam" id="PF21282">
    <property type="entry name" value="APC1_3rd"/>
    <property type="match status" value="1"/>
</dbReference>
<dbReference type="Pfam" id="PF12859">
    <property type="entry name" value="ANAPC1"/>
    <property type="match status" value="1"/>
</dbReference>
<protein>
    <recommendedName>
        <fullName evidence="11">Anaphase-promoting complex subunit 1</fullName>
    </recommendedName>
</protein>
<feature type="domain" description="Anaphase-promoting complex subunit 1 beta-sandwich" evidence="8">
    <location>
        <begin position="1771"/>
        <end position="1848"/>
    </location>
</feature>